<name>A0A918C6G2_9ACTN</name>
<accession>A0A918C6G2</accession>
<reference evidence="1" key="2">
    <citation type="submission" date="2020-09" db="EMBL/GenBank/DDBJ databases">
        <authorList>
            <person name="Sun Q."/>
            <person name="Ohkuma M."/>
        </authorList>
    </citation>
    <scope>NUCLEOTIDE SEQUENCE</scope>
    <source>
        <strain evidence="1">JCM 4403</strain>
    </source>
</reference>
<dbReference type="InterPro" id="IPR019734">
    <property type="entry name" value="TPR_rpt"/>
</dbReference>
<dbReference type="PANTHER" id="PTHR11102">
    <property type="entry name" value="SEL-1-LIKE PROTEIN"/>
    <property type="match status" value="1"/>
</dbReference>
<protein>
    <recommendedName>
        <fullName evidence="3">Tetratricopeptide repeat protein</fullName>
    </recommendedName>
</protein>
<dbReference type="Pfam" id="PF13181">
    <property type="entry name" value="TPR_8"/>
    <property type="match status" value="1"/>
</dbReference>
<dbReference type="AlphaFoldDB" id="A0A918C6G2"/>
<proteinExistence type="predicted"/>
<evidence type="ECO:0000313" key="2">
    <source>
        <dbReference type="Proteomes" id="UP000656732"/>
    </source>
</evidence>
<comment type="caution">
    <text evidence="1">The sequence shown here is derived from an EMBL/GenBank/DDBJ whole genome shotgun (WGS) entry which is preliminary data.</text>
</comment>
<evidence type="ECO:0000313" key="1">
    <source>
        <dbReference type="EMBL" id="GGR08143.1"/>
    </source>
</evidence>
<dbReference type="RefSeq" id="WP_189561630.1">
    <property type="nucleotide sequence ID" value="NZ_BMTE01000019.1"/>
</dbReference>
<dbReference type="SUPFAM" id="SSF48452">
    <property type="entry name" value="TPR-like"/>
    <property type="match status" value="1"/>
</dbReference>
<dbReference type="Proteomes" id="UP000656732">
    <property type="component" value="Unassembled WGS sequence"/>
</dbReference>
<reference evidence="1" key="1">
    <citation type="journal article" date="2014" name="Int. J. Syst. Evol. Microbiol.">
        <title>Complete genome sequence of Corynebacterium casei LMG S-19264T (=DSM 44701T), isolated from a smear-ripened cheese.</title>
        <authorList>
            <consortium name="US DOE Joint Genome Institute (JGI-PGF)"/>
            <person name="Walter F."/>
            <person name="Albersmeier A."/>
            <person name="Kalinowski J."/>
            <person name="Ruckert C."/>
        </authorList>
    </citation>
    <scope>NUCLEOTIDE SEQUENCE</scope>
    <source>
        <strain evidence="1">JCM 4403</strain>
    </source>
</reference>
<dbReference type="EMBL" id="BMTU01000021">
    <property type="protein sequence ID" value="GGR08143.1"/>
    <property type="molecule type" value="Genomic_DNA"/>
</dbReference>
<dbReference type="Gene3D" id="1.25.40.10">
    <property type="entry name" value="Tetratricopeptide repeat domain"/>
    <property type="match status" value="3"/>
</dbReference>
<organism evidence="1 2">
    <name type="scientific">Streptomyces pilosus</name>
    <dbReference type="NCBI Taxonomy" id="28893"/>
    <lineage>
        <taxon>Bacteria</taxon>
        <taxon>Bacillati</taxon>
        <taxon>Actinomycetota</taxon>
        <taxon>Actinomycetes</taxon>
        <taxon>Kitasatosporales</taxon>
        <taxon>Streptomycetaceae</taxon>
        <taxon>Streptomyces</taxon>
    </lineage>
</organism>
<dbReference type="InterPro" id="IPR050767">
    <property type="entry name" value="Sel1_AlgK"/>
</dbReference>
<dbReference type="SUPFAM" id="SSF81901">
    <property type="entry name" value="HCP-like"/>
    <property type="match status" value="1"/>
</dbReference>
<dbReference type="PANTHER" id="PTHR11102:SF160">
    <property type="entry name" value="ERAD-ASSOCIATED E3 UBIQUITIN-PROTEIN LIGASE COMPONENT HRD3"/>
    <property type="match status" value="1"/>
</dbReference>
<keyword evidence="2" id="KW-1185">Reference proteome</keyword>
<dbReference type="InterPro" id="IPR011990">
    <property type="entry name" value="TPR-like_helical_dom_sf"/>
</dbReference>
<evidence type="ECO:0008006" key="3">
    <source>
        <dbReference type="Google" id="ProtNLM"/>
    </source>
</evidence>
<gene>
    <name evidence="1" type="ORF">GCM10010280_64830</name>
</gene>
<sequence length="350" mass="38679">MTIKARWAELLIKGGAEERGISLLKELARSGDSHAALTLLDLAQEDDKQEDIVQLLRECAQKGGTGVFLELADLLSESPGSAGEAEEWYKEALKMNLPGTLNNYGCFLLDQERTEEAEKMLRAAAEEGDALALGNLGKHYFDLDNYTDALTYLTKASENGNSRATAYLARTHMELGNQAEADRWVTISLAQDHAGAHLAHALFLSRFPDQVEHKKESIEGEFKAAVEESPEAHFYYANWLNSMGRKLDAVTEYQKSIAAGEENAYLNIAITLDDLGSKEEAEHYLRAGVESGDPTSAASLARFLADEDRLDEVPAVIREADRLGCPAVEVAELWIMHQNMIDEDDDEEID</sequence>